<proteinExistence type="inferred from homology"/>
<dbReference type="NCBIfam" id="TIGR00112">
    <property type="entry name" value="proC"/>
    <property type="match status" value="1"/>
</dbReference>
<dbReference type="GO" id="GO:0055129">
    <property type="term" value="P:L-proline biosynthetic process"/>
    <property type="evidence" value="ECO:0007669"/>
    <property type="project" value="TreeGrafter"/>
</dbReference>
<feature type="domain" description="Pyrroline-5-carboxylate reductase dimerisation" evidence="5">
    <location>
        <begin position="167"/>
        <end position="271"/>
    </location>
</feature>
<dbReference type="PIRSF" id="PIRSF000193">
    <property type="entry name" value="Pyrrol-5-carb_rd"/>
    <property type="match status" value="1"/>
</dbReference>
<evidence type="ECO:0008006" key="7">
    <source>
        <dbReference type="Google" id="ProtNLM"/>
    </source>
</evidence>
<evidence type="ECO:0000259" key="5">
    <source>
        <dbReference type="Pfam" id="PF14748"/>
    </source>
</evidence>
<gene>
    <name evidence="6" type="ORF">METZ01_LOCUS285536</name>
</gene>
<dbReference type="InterPro" id="IPR029036">
    <property type="entry name" value="P5CR_dimer"/>
</dbReference>
<evidence type="ECO:0000256" key="2">
    <source>
        <dbReference type="ARBA" id="ARBA00022857"/>
    </source>
</evidence>
<dbReference type="Gene3D" id="1.10.3730.10">
    <property type="entry name" value="ProC C-terminal domain-like"/>
    <property type="match status" value="1"/>
</dbReference>
<dbReference type="FunFam" id="1.10.3730.10:FF:000001">
    <property type="entry name" value="Pyrroline-5-carboxylate reductase"/>
    <property type="match status" value="1"/>
</dbReference>
<dbReference type="InterPro" id="IPR028939">
    <property type="entry name" value="P5C_Rdtase_cat_N"/>
</dbReference>
<organism evidence="6">
    <name type="scientific">marine metagenome</name>
    <dbReference type="NCBI Taxonomy" id="408172"/>
    <lineage>
        <taxon>unclassified sequences</taxon>
        <taxon>metagenomes</taxon>
        <taxon>ecological metagenomes</taxon>
    </lineage>
</organism>
<keyword evidence="2" id="KW-0521">NADP</keyword>
<dbReference type="Pfam" id="PF03807">
    <property type="entry name" value="F420_oxidored"/>
    <property type="match status" value="1"/>
</dbReference>
<feature type="domain" description="Pyrroline-5-carboxylate reductase catalytic N-terminal" evidence="4">
    <location>
        <begin position="8"/>
        <end position="103"/>
    </location>
</feature>
<dbReference type="InterPro" id="IPR008927">
    <property type="entry name" value="6-PGluconate_DH-like_C_sf"/>
</dbReference>
<evidence type="ECO:0000259" key="4">
    <source>
        <dbReference type="Pfam" id="PF03807"/>
    </source>
</evidence>
<comment type="similarity">
    <text evidence="1">Belongs to the pyrroline-5-carboxylate reductase family.</text>
</comment>
<dbReference type="SUPFAM" id="SSF48179">
    <property type="entry name" value="6-phosphogluconate dehydrogenase C-terminal domain-like"/>
    <property type="match status" value="1"/>
</dbReference>
<evidence type="ECO:0000256" key="1">
    <source>
        <dbReference type="ARBA" id="ARBA00005525"/>
    </source>
</evidence>
<dbReference type="PANTHER" id="PTHR11645">
    <property type="entry name" value="PYRROLINE-5-CARBOXYLATE REDUCTASE"/>
    <property type="match status" value="1"/>
</dbReference>
<dbReference type="AlphaFoldDB" id="A0A382LC08"/>
<dbReference type="HAMAP" id="MF_01925">
    <property type="entry name" value="P5C_reductase"/>
    <property type="match status" value="1"/>
</dbReference>
<name>A0A382LC08_9ZZZZ</name>
<sequence>MKTTDRHIGFIGGGNMGQAIVRGLIQAGHPPQLLSVADPDSSRQEELRDLHAGLFISPDNFVVAEQADALILAVKPQIMQTVADQLARSERPADQLIVSIAAGTTLKSLHAWFGSEAPVVRIMPNQPAVIGAGTSVLTASASVNELQRGLAGYIGAAIGTAVWLDNESLMDAATAVSGSGPAYFYLLMELIESSAIKFGFSKEVASKLTVTTALGAARLADTLGSPLVELRRQVTSPGGTTAAALDVLEDAEIRDIFHRALEAARNRSAELGEPDSSDD</sequence>
<dbReference type="InterPro" id="IPR053790">
    <property type="entry name" value="P5CR-like_CS"/>
</dbReference>
<dbReference type="InterPro" id="IPR000304">
    <property type="entry name" value="Pyrroline-COOH_reductase"/>
</dbReference>
<evidence type="ECO:0000256" key="3">
    <source>
        <dbReference type="ARBA" id="ARBA00023002"/>
    </source>
</evidence>
<dbReference type="SUPFAM" id="SSF51735">
    <property type="entry name" value="NAD(P)-binding Rossmann-fold domains"/>
    <property type="match status" value="1"/>
</dbReference>
<dbReference type="Pfam" id="PF14748">
    <property type="entry name" value="P5CR_dimer"/>
    <property type="match status" value="1"/>
</dbReference>
<keyword evidence="3" id="KW-0560">Oxidoreductase</keyword>
<evidence type="ECO:0000313" key="6">
    <source>
        <dbReference type="EMBL" id="SVC32682.1"/>
    </source>
</evidence>
<dbReference type="PROSITE" id="PS00521">
    <property type="entry name" value="P5CR"/>
    <property type="match status" value="1"/>
</dbReference>
<dbReference type="EMBL" id="UINC01085284">
    <property type="protein sequence ID" value="SVC32682.1"/>
    <property type="molecule type" value="Genomic_DNA"/>
</dbReference>
<accession>A0A382LC08</accession>
<dbReference type="InterPro" id="IPR036291">
    <property type="entry name" value="NAD(P)-bd_dom_sf"/>
</dbReference>
<dbReference type="Gene3D" id="3.40.50.720">
    <property type="entry name" value="NAD(P)-binding Rossmann-like Domain"/>
    <property type="match status" value="1"/>
</dbReference>
<reference evidence="6" key="1">
    <citation type="submission" date="2018-05" db="EMBL/GenBank/DDBJ databases">
        <authorList>
            <person name="Lanie J.A."/>
            <person name="Ng W.-L."/>
            <person name="Kazmierczak K.M."/>
            <person name="Andrzejewski T.M."/>
            <person name="Davidsen T.M."/>
            <person name="Wayne K.J."/>
            <person name="Tettelin H."/>
            <person name="Glass J.I."/>
            <person name="Rusch D."/>
            <person name="Podicherti R."/>
            <person name="Tsui H.-C.T."/>
            <person name="Winkler M.E."/>
        </authorList>
    </citation>
    <scope>NUCLEOTIDE SEQUENCE</scope>
</reference>
<dbReference type="PANTHER" id="PTHR11645:SF0">
    <property type="entry name" value="PYRROLINE-5-CARBOXYLATE REDUCTASE 3"/>
    <property type="match status" value="1"/>
</dbReference>
<protein>
    <recommendedName>
        <fullName evidence="7">Pyrroline-5-carboxylate reductase</fullName>
    </recommendedName>
</protein>
<dbReference type="GO" id="GO:0004735">
    <property type="term" value="F:pyrroline-5-carboxylate reductase activity"/>
    <property type="evidence" value="ECO:0007669"/>
    <property type="project" value="InterPro"/>
</dbReference>